<evidence type="ECO:0000313" key="3">
    <source>
        <dbReference type="Proteomes" id="UP001055439"/>
    </source>
</evidence>
<dbReference type="Proteomes" id="UP001055439">
    <property type="component" value="Chromosome 9"/>
</dbReference>
<reference evidence="2" key="1">
    <citation type="submission" date="2022-05" db="EMBL/GenBank/DDBJ databases">
        <title>The Musa troglodytarum L. genome provides insights into the mechanism of non-climacteric behaviour and enrichment of carotenoids.</title>
        <authorList>
            <person name="Wang J."/>
        </authorList>
    </citation>
    <scope>NUCLEOTIDE SEQUENCE</scope>
    <source>
        <tissue evidence="2">Leaf</tissue>
    </source>
</reference>
<feature type="non-terminal residue" evidence="2">
    <location>
        <position position="190"/>
    </location>
</feature>
<proteinExistence type="predicted"/>
<name>A0A9E7IAB9_9LILI</name>
<evidence type="ECO:0000256" key="1">
    <source>
        <dbReference type="SAM" id="Phobius"/>
    </source>
</evidence>
<sequence>MLSSSSKLSCNKAKDHIGTRLQDKSLLRKLQFNISCDLKLKLFRGGKRIQRWCRSYDGYHLSFPRLVELILRPEHIEKESLLLVAEQQQQLVTMNGFGDRPKMWSDNTTPSGANDKEAAFKDLSSSMNALSFGFIATAILVSMFLVMAIFEHLLRSRASHPPSQTDAHGNLEMRQEQDQMPPKMIKNWQN</sequence>
<keyword evidence="3" id="KW-1185">Reference proteome</keyword>
<feature type="transmembrane region" description="Helical" evidence="1">
    <location>
        <begin position="129"/>
        <end position="150"/>
    </location>
</feature>
<accession>A0A9E7IAB9</accession>
<dbReference type="EMBL" id="CP097511">
    <property type="protein sequence ID" value="URE49330.1"/>
    <property type="molecule type" value="Genomic_DNA"/>
</dbReference>
<organism evidence="2 3">
    <name type="scientific">Musa troglodytarum</name>
    <name type="common">fe'i banana</name>
    <dbReference type="NCBI Taxonomy" id="320322"/>
    <lineage>
        <taxon>Eukaryota</taxon>
        <taxon>Viridiplantae</taxon>
        <taxon>Streptophyta</taxon>
        <taxon>Embryophyta</taxon>
        <taxon>Tracheophyta</taxon>
        <taxon>Spermatophyta</taxon>
        <taxon>Magnoliopsida</taxon>
        <taxon>Liliopsida</taxon>
        <taxon>Zingiberales</taxon>
        <taxon>Musaceae</taxon>
        <taxon>Musa</taxon>
    </lineage>
</organism>
<dbReference type="PANTHER" id="PTHR33728:SF3">
    <property type="entry name" value="MULTIDRUG RESISTANCE PROTEIN"/>
    <property type="match status" value="1"/>
</dbReference>
<evidence type="ECO:0000313" key="2">
    <source>
        <dbReference type="EMBL" id="URE49330.1"/>
    </source>
</evidence>
<dbReference type="OrthoDB" id="770781at2759"/>
<keyword evidence="1" id="KW-1133">Transmembrane helix</keyword>
<dbReference type="PANTHER" id="PTHR33728">
    <property type="entry name" value="CTTNBP 2 AMINO-TERMINAL-LIKE PROTEIN"/>
    <property type="match status" value="1"/>
</dbReference>
<protein>
    <submittedName>
        <fullName evidence="2">Uncharacterized protein</fullName>
    </submittedName>
</protein>
<gene>
    <name evidence="2" type="ORF">MUK42_14306</name>
</gene>
<keyword evidence="1" id="KW-0812">Transmembrane</keyword>
<dbReference type="AlphaFoldDB" id="A0A9E7IAB9"/>
<keyword evidence="1" id="KW-0472">Membrane</keyword>